<evidence type="ECO:0000256" key="1">
    <source>
        <dbReference type="ARBA" id="ARBA00001917"/>
    </source>
</evidence>
<dbReference type="Pfam" id="PF01070">
    <property type="entry name" value="FMN_dh"/>
    <property type="match status" value="2"/>
</dbReference>
<dbReference type="PANTHER" id="PTHR10578">
    <property type="entry name" value="S -2-HYDROXY-ACID OXIDASE-RELATED"/>
    <property type="match status" value="1"/>
</dbReference>
<evidence type="ECO:0000313" key="7">
    <source>
        <dbReference type="Proteomes" id="UP000182584"/>
    </source>
</evidence>
<dbReference type="GO" id="GO:0016853">
    <property type="term" value="F:isomerase activity"/>
    <property type="evidence" value="ECO:0007669"/>
    <property type="project" value="UniProtKB-KW"/>
</dbReference>
<dbReference type="Proteomes" id="UP000182584">
    <property type="component" value="Unassembled WGS sequence"/>
</dbReference>
<sequence>MAGNNDSNKITRDYLDSLLIEQRLIDSTLPSAKTVILGKEYSTPIMNAAFSHLEKAHPGYPQAMAEGFKGAGALNMWGMSTDEEMEKIYATGADTIEIIKPYAEEKEIFHRIEFALSHGAVAVGMDIDHAYGRNGAYDEVGGIKMEPKSLEQIGKYVEAAGDKPFVVKGVLSASDALKCVKAGVKAIIISHHHGIFDGAVPPLQILPEIKEVVGDNIEIYADCGFDTALDVFKALAIGAKAVSVSRAILDKTYDTGAEGVTKEINSMTAELVSIMGRCGFATTDSINDSVLWSR</sequence>
<name>A0A1H9SJL9_BUTFI</name>
<dbReference type="Gene3D" id="3.20.20.70">
    <property type="entry name" value="Aldolase class I"/>
    <property type="match status" value="1"/>
</dbReference>
<dbReference type="RefSeq" id="WP_074756208.1">
    <property type="nucleotide sequence ID" value="NZ_FOGJ01000012.1"/>
</dbReference>
<evidence type="ECO:0000256" key="4">
    <source>
        <dbReference type="ARBA" id="ARBA00023002"/>
    </source>
</evidence>
<dbReference type="GO" id="GO:0016491">
    <property type="term" value="F:oxidoreductase activity"/>
    <property type="evidence" value="ECO:0007669"/>
    <property type="project" value="UniProtKB-KW"/>
</dbReference>
<dbReference type="PROSITE" id="PS51349">
    <property type="entry name" value="FMN_HYDROXY_ACID_DH_2"/>
    <property type="match status" value="1"/>
</dbReference>
<protein>
    <submittedName>
        <fullName evidence="6">FMN-dependent dehydrogenase, includes L-lactate dehydrogenase and type II isopentenyl diphosphate isomerase</fullName>
    </submittedName>
</protein>
<reference evidence="6 7" key="1">
    <citation type="submission" date="2016-10" db="EMBL/GenBank/DDBJ databases">
        <authorList>
            <person name="de Groot N.N."/>
        </authorList>
    </citation>
    <scope>NUCLEOTIDE SEQUENCE [LARGE SCALE GENOMIC DNA]</scope>
    <source>
        <strain evidence="6 7">AR40</strain>
    </source>
</reference>
<gene>
    <name evidence="6" type="ORF">SAMN04487884_11273</name>
</gene>
<keyword evidence="3" id="KW-0288">FMN</keyword>
<dbReference type="SUPFAM" id="SSF51395">
    <property type="entry name" value="FMN-linked oxidoreductases"/>
    <property type="match status" value="1"/>
</dbReference>
<dbReference type="PANTHER" id="PTHR10578:SF107">
    <property type="entry name" value="2-HYDROXYACID OXIDASE 1"/>
    <property type="match status" value="1"/>
</dbReference>
<comment type="cofactor">
    <cofactor evidence="1">
        <name>FMN</name>
        <dbReference type="ChEBI" id="CHEBI:58210"/>
    </cofactor>
</comment>
<dbReference type="AlphaFoldDB" id="A0A1H9SJL9"/>
<feature type="domain" description="FMN hydroxy acid dehydrogenase" evidence="5">
    <location>
        <begin position="1"/>
        <end position="294"/>
    </location>
</feature>
<keyword evidence="4" id="KW-0560">Oxidoreductase</keyword>
<evidence type="ECO:0000259" key="5">
    <source>
        <dbReference type="PROSITE" id="PS51349"/>
    </source>
</evidence>
<dbReference type="InterPro" id="IPR037396">
    <property type="entry name" value="FMN_HAD"/>
</dbReference>
<dbReference type="EMBL" id="FOGJ01000012">
    <property type="protein sequence ID" value="SER85144.1"/>
    <property type="molecule type" value="Genomic_DNA"/>
</dbReference>
<evidence type="ECO:0000256" key="2">
    <source>
        <dbReference type="ARBA" id="ARBA00022630"/>
    </source>
</evidence>
<evidence type="ECO:0000256" key="3">
    <source>
        <dbReference type="ARBA" id="ARBA00022643"/>
    </source>
</evidence>
<dbReference type="InterPro" id="IPR000262">
    <property type="entry name" value="FMN-dep_DH"/>
</dbReference>
<dbReference type="OrthoDB" id="9770452at2"/>
<dbReference type="InterPro" id="IPR013785">
    <property type="entry name" value="Aldolase_TIM"/>
</dbReference>
<proteinExistence type="predicted"/>
<keyword evidence="2" id="KW-0285">Flavoprotein</keyword>
<keyword evidence="6" id="KW-0413">Isomerase</keyword>
<accession>A0A1H9SJL9</accession>
<evidence type="ECO:0000313" key="6">
    <source>
        <dbReference type="EMBL" id="SER85144.1"/>
    </source>
</evidence>
<organism evidence="6 7">
    <name type="scientific">Butyrivibrio fibrisolvens</name>
    <dbReference type="NCBI Taxonomy" id="831"/>
    <lineage>
        <taxon>Bacteria</taxon>
        <taxon>Bacillati</taxon>
        <taxon>Bacillota</taxon>
        <taxon>Clostridia</taxon>
        <taxon>Lachnospirales</taxon>
        <taxon>Lachnospiraceae</taxon>
        <taxon>Butyrivibrio</taxon>
    </lineage>
</organism>